<dbReference type="InterPro" id="IPR012340">
    <property type="entry name" value="NA-bd_OB-fold"/>
</dbReference>
<dbReference type="InterPro" id="IPR052957">
    <property type="entry name" value="Auxin_embryo_med"/>
</dbReference>
<evidence type="ECO:0000313" key="2">
    <source>
        <dbReference type="EMBL" id="RRD78288.1"/>
    </source>
</evidence>
<protein>
    <submittedName>
        <fullName evidence="2">S1 RNA-binding domain-containing protein</fullName>
    </submittedName>
</protein>
<evidence type="ECO:0000259" key="1">
    <source>
        <dbReference type="PROSITE" id="PS50126"/>
    </source>
</evidence>
<gene>
    <name evidence="2" type="ORF">EII41_02385</name>
</gene>
<dbReference type="NCBIfam" id="NF047352">
    <property type="entry name" value="P_loop_sacsin"/>
    <property type="match status" value="1"/>
</dbReference>
<dbReference type="InterPro" id="IPR003029">
    <property type="entry name" value="S1_domain"/>
</dbReference>
<dbReference type="SUPFAM" id="SSF55874">
    <property type="entry name" value="ATPase domain of HSP90 chaperone/DNA topoisomerase II/histidine kinase"/>
    <property type="match status" value="1"/>
</dbReference>
<dbReference type="GO" id="GO:0003676">
    <property type="term" value="F:nucleic acid binding"/>
    <property type="evidence" value="ECO:0007669"/>
    <property type="project" value="InterPro"/>
</dbReference>
<feature type="domain" description="S1 motif" evidence="1">
    <location>
        <begin position="10"/>
        <end position="79"/>
    </location>
</feature>
<organism evidence="2 3">
    <name type="scientific">Tannerella forsythia</name>
    <name type="common">Bacteroides forsythus</name>
    <dbReference type="NCBI Taxonomy" id="28112"/>
    <lineage>
        <taxon>Bacteria</taxon>
        <taxon>Pseudomonadati</taxon>
        <taxon>Bacteroidota</taxon>
        <taxon>Bacteroidia</taxon>
        <taxon>Bacteroidales</taxon>
        <taxon>Tannerellaceae</taxon>
        <taxon>Tannerella</taxon>
    </lineage>
</organism>
<dbReference type="RefSeq" id="WP_124789277.1">
    <property type="nucleotide sequence ID" value="NZ_RQYN01000005.1"/>
</dbReference>
<name>A0A3P1Z5Z2_TANFO</name>
<dbReference type="CDD" id="cd00164">
    <property type="entry name" value="S1_like"/>
    <property type="match status" value="1"/>
</dbReference>
<evidence type="ECO:0000313" key="3">
    <source>
        <dbReference type="Proteomes" id="UP000279860"/>
    </source>
</evidence>
<dbReference type="SUPFAM" id="SSF50249">
    <property type="entry name" value="Nucleic acid-binding proteins"/>
    <property type="match status" value="3"/>
</dbReference>
<dbReference type="InterPro" id="IPR036890">
    <property type="entry name" value="HATPase_C_sf"/>
</dbReference>
<dbReference type="EMBL" id="RQYN01000005">
    <property type="protein sequence ID" value="RRD78288.1"/>
    <property type="molecule type" value="Genomic_DNA"/>
</dbReference>
<dbReference type="PROSITE" id="PS50126">
    <property type="entry name" value="S1"/>
    <property type="match status" value="2"/>
</dbReference>
<reference evidence="2 3" key="1">
    <citation type="submission" date="2018-11" db="EMBL/GenBank/DDBJ databases">
        <title>Genomes From Bacteria Associated with the Canine Oral Cavity: a Test Case for Automated Genome-Based Taxonomic Assignment.</title>
        <authorList>
            <person name="Coil D.A."/>
            <person name="Jospin G."/>
            <person name="Darling A.E."/>
            <person name="Wallis C."/>
            <person name="Davis I.J."/>
            <person name="Harris S."/>
            <person name="Eisen J.A."/>
            <person name="Holcombe L.J."/>
            <person name="O'Flynn C."/>
        </authorList>
    </citation>
    <scope>NUCLEOTIDE SEQUENCE [LARGE SCALE GENOMIC DNA]</scope>
    <source>
        <strain evidence="2 3">OH1426_COT-023</strain>
    </source>
</reference>
<dbReference type="Gene3D" id="2.40.50.140">
    <property type="entry name" value="Nucleic acid-binding proteins"/>
    <property type="match status" value="1"/>
</dbReference>
<accession>A0A3P1Z5Z2</accession>
<sequence length="1860" mass="214095">MKDYREIVVGDIIQVKITSINEGLGVFARMPNGHDGLIRLADFAWSNQINIIKSYSVGDILDVKVIKELPDGKLNLSRKELLPNPKTLTPDTILQGVVKKVEKFGLIVKIGDFSVLVLRKELPSPLYYSEGDPLFVVIKECTYNQEKHRYDILASVLALHEYFAQDFKNGAIIKCNFIERKKTEDYNIYAIISINDRMLINVPYQCFIEPYQSELLNNELPMGCELEFMLNYKEKTRTISLDMRPIKKARIIENEAWLWSQLHVGDIVEAEVIDLNDREARVVITNTEVEYILPREELSPNKVVRAGDEVFIGEHIHIAYLGNEDGRLHFSRRFVVKDKYDESLYDLQLSQLLQTMGLTTNKFAGKLIKIKSDYFLKNLITTGEPDEKNNGKLLIDPVNGKNLIAIIDNKLRNFFSESCYYEVELNLASKEYRFKQGTPYMFCVTSNNIKEVTDPYKESVSLSFKQHTSPNTNTSVANLLEEVGKSLYSSKKRMFFELLQNADDAASTNGVKVKVQIAGKYLVLTHDGYSFNKDDFESITSAAKSTKRANDKKTGYKGIGFKSVFTNSHSVLIKSSGYTFAFDKECPIYDSFEGFYHLVNDIIDDKAKQEEFNHKYAKFKREFNGVKDIPWQLLPVWKEGAKLEIVDSIFNKNENVAIALKMDDDTLVDYGNAVKEVFEEPRFMLFLRKTNRVQLIQGKECLTIQKNRSEDGKFISLVNSFDKKNRVEDYSIFRLDSIPVNDQEFKNAGIAIRRDERINNRGESESYFVRTDSEGNIVGEVTGIPDRIASTIDTTLSFAIKRDEYGHIQPLGSDTLSLYAYLPMNEHRFKFPFFINADFIPKSDREGIQSDNPWNHFVFYTIGNAIVRMVASYASFDEPEYLNLLPTKFFQSSSHDTAALVDAFNRGYDTALKTERFIVNDVNDIVSASEIIYDDSGLSEIIGNPAFYTLLNTNKHLPHRLLKSNCLARALFQIDKFDVDSICKILSSDVDSLSQWLITCTDDIRNGFYQWLASNEAAHSLVYRIPTFLFGTNWRSISQISLDNKEIILTDKILPMVDVLCKLGFCISENQLNEHPLSSFLNTQDEKDIFKKIQECSISNLSYNDRLTLFENCLEFDGVGKEMLKKWAIFKNQNGDYTPLGQMSVNNENCPIWLYPFTLNKSEYNQMLSAYLIPSSDVYSSVVELNIETITESVDLLEVYIHFRGEWNNSFTETLFRKSNISKQSLLTIVEQSDNRTKANYVHTIKDISLISSEQYPETSFTYRLIKLAAQDDSTITYVRSIITIDEKKLSDYTLKDEFTLEINDKRVGFSLSQLLPSLSSTSALSSIVSNFTSIHRCDEIFAQTEVSPKYVYDQLNKLLKESSSLISEDQFCFLMVYHKSLGYSIFANSLRPHIRVNDESLFVRILDNCFRRGLGEILGSFVRDGGVLYPFPNLIGSYFDSEEYTLNSERTPNKILTWANSNEKKQFLIQIGLHDNQSKEIIRRKSFKDKKFESIWGITNPSIINSFMNWVAASFYLPIQDENQVKVLYTLFKSLNIARQYNEIDFLEAKEWTNSLYLDWKKGTDLKISIIEGALPYRGVYNNTYLFKDYFGEYIYIATSKTIYISSNREPAVILADLYSNSSRLNCPFTKNDWDKIFLVSADVVMQKDMRIAELERELEQARNVSSREYLGDEECYGNVLERGSVDKERRIELNVEARIAAKEFLDALSDFDCSQWDPSEGNGLIKDAIKYKNEFITVVVTSSIGRKLYLHPRLFAELMTNKNNRLLNYGYDRKIHPINFDETFKDNKDVNLIFDADIVTPEEFAHLANRYMHSKRTCFVIENIRYSASEQIKGFGLDEKKEDAEVYNNLSFDDIFDF</sequence>
<dbReference type="PANTHER" id="PTHR32387:SF0">
    <property type="entry name" value="PROTEIN NO VEIN"/>
    <property type="match status" value="1"/>
</dbReference>
<feature type="domain" description="S1 motif" evidence="1">
    <location>
        <begin position="265"/>
        <end position="333"/>
    </location>
</feature>
<dbReference type="SMART" id="SM00316">
    <property type="entry name" value="S1"/>
    <property type="match status" value="3"/>
</dbReference>
<dbReference type="Pfam" id="PF00575">
    <property type="entry name" value="S1"/>
    <property type="match status" value="2"/>
</dbReference>
<dbReference type="PANTHER" id="PTHR32387">
    <property type="entry name" value="WU:FJ29H11"/>
    <property type="match status" value="1"/>
</dbReference>
<proteinExistence type="predicted"/>
<dbReference type="Proteomes" id="UP000279860">
    <property type="component" value="Unassembled WGS sequence"/>
</dbReference>
<dbReference type="Gene3D" id="3.30.565.10">
    <property type="entry name" value="Histidine kinase-like ATPase, C-terminal domain"/>
    <property type="match status" value="1"/>
</dbReference>
<comment type="caution">
    <text evidence="2">The sequence shown here is derived from an EMBL/GenBank/DDBJ whole genome shotgun (WGS) entry which is preliminary data.</text>
</comment>